<organism evidence="2 3">
    <name type="scientific">Bacillus vallismortis</name>
    <dbReference type="NCBI Taxonomy" id="72361"/>
    <lineage>
        <taxon>Bacteria</taxon>
        <taxon>Bacillati</taxon>
        <taxon>Bacillota</taxon>
        <taxon>Bacilli</taxon>
        <taxon>Bacillales</taxon>
        <taxon>Bacillaceae</taxon>
        <taxon>Bacillus</taxon>
    </lineage>
</organism>
<evidence type="ECO:0000313" key="3">
    <source>
        <dbReference type="Proteomes" id="UP001067121"/>
    </source>
</evidence>
<protein>
    <submittedName>
        <fullName evidence="2">Uncharacterized protein</fullName>
    </submittedName>
</protein>
<keyword evidence="1" id="KW-0472">Membrane</keyword>
<comment type="caution">
    <text evidence="2">The sequence shown here is derived from an EMBL/GenBank/DDBJ whole genome shotgun (WGS) entry which is preliminary data.</text>
</comment>
<dbReference type="Proteomes" id="UP001067121">
    <property type="component" value="Unassembled WGS sequence"/>
</dbReference>
<evidence type="ECO:0000256" key="1">
    <source>
        <dbReference type="SAM" id="Phobius"/>
    </source>
</evidence>
<keyword evidence="1" id="KW-1133">Transmembrane helix</keyword>
<dbReference type="RefSeq" id="WP_121641579.1">
    <property type="nucleotide sequence ID" value="NZ_CBDIAD010000011.1"/>
</dbReference>
<feature type="transmembrane region" description="Helical" evidence="1">
    <location>
        <begin position="51"/>
        <end position="68"/>
    </location>
</feature>
<dbReference type="GeneID" id="76984875"/>
<dbReference type="AlphaFoldDB" id="A0AAP3CL53"/>
<evidence type="ECO:0000313" key="2">
    <source>
        <dbReference type="EMBL" id="MCY8318166.1"/>
    </source>
</evidence>
<accession>A0AAP3CL53</accession>
<keyword evidence="1" id="KW-0812">Transmembrane</keyword>
<sequence length="84" mass="9886">MKVQHKKELKFYCFITIPSAFVVLTVISFLFKEITFPVTASAFLNASWHNLLFLIPFGLFFYPVHIWMKREFGRWNGAAKKRGL</sequence>
<reference evidence="2" key="1">
    <citation type="submission" date="2022-02" db="EMBL/GenBank/DDBJ databases">
        <title>Crop Bioprotection Bacillus Genome Sequencing.</title>
        <authorList>
            <person name="Dunlap C."/>
        </authorList>
    </citation>
    <scope>NUCLEOTIDE SEQUENCE</scope>
    <source>
        <strain evidence="2">98-1</strain>
    </source>
</reference>
<dbReference type="EMBL" id="JALAOH010000051">
    <property type="protein sequence ID" value="MCY8318166.1"/>
    <property type="molecule type" value="Genomic_DNA"/>
</dbReference>
<name>A0AAP3CL53_BACVA</name>
<gene>
    <name evidence="2" type="ORF">MOC71_15830</name>
</gene>
<feature type="transmembrane region" description="Helical" evidence="1">
    <location>
        <begin position="12"/>
        <end position="31"/>
    </location>
</feature>
<proteinExistence type="predicted"/>